<dbReference type="GO" id="GO:0006508">
    <property type="term" value="P:proteolysis"/>
    <property type="evidence" value="ECO:0007669"/>
    <property type="project" value="InterPro"/>
</dbReference>
<dbReference type="Proteomes" id="UP000661435">
    <property type="component" value="Unassembled WGS sequence"/>
</dbReference>
<name>A0A8J6JDU2_9FIRM</name>
<keyword evidence="3" id="KW-1185">Reference proteome</keyword>
<dbReference type="GO" id="GO:0008233">
    <property type="term" value="F:peptidase activity"/>
    <property type="evidence" value="ECO:0007669"/>
    <property type="project" value="InterPro"/>
</dbReference>
<evidence type="ECO:0000259" key="1">
    <source>
        <dbReference type="Pfam" id="PF02557"/>
    </source>
</evidence>
<evidence type="ECO:0000313" key="3">
    <source>
        <dbReference type="Proteomes" id="UP000661435"/>
    </source>
</evidence>
<dbReference type="Gene3D" id="3.30.200.180">
    <property type="match status" value="1"/>
</dbReference>
<dbReference type="EMBL" id="JACOPP010000002">
    <property type="protein sequence ID" value="MBC5732525.1"/>
    <property type="molecule type" value="Genomic_DNA"/>
</dbReference>
<dbReference type="Gene3D" id="3.30.1380.10">
    <property type="match status" value="1"/>
</dbReference>
<dbReference type="CDD" id="cd14849">
    <property type="entry name" value="DD-dipeptidase_VanXYc"/>
    <property type="match status" value="1"/>
</dbReference>
<dbReference type="PANTHER" id="PTHR34385">
    <property type="entry name" value="D-ALANYL-D-ALANINE CARBOXYPEPTIDASE"/>
    <property type="match status" value="1"/>
</dbReference>
<proteinExistence type="predicted"/>
<comment type="caution">
    <text evidence="2">The sequence shown here is derived from an EMBL/GenBank/DDBJ whole genome shotgun (WGS) entry which is preliminary data.</text>
</comment>
<dbReference type="AlphaFoldDB" id="A0A8J6JDU2"/>
<protein>
    <submittedName>
        <fullName evidence="2">M15 family metallopeptidase</fullName>
    </submittedName>
</protein>
<sequence length="251" mass="28118">MKSAPPWPAAGTLLLVNREHPLLRAPESEELTAVDRRHPDILLHRRAKVMLDELLQAAGAKGSVIPVSGYRSQREQRQIWDDTVRERGLRFTRTYVAAPGCSEHQTGLAVDLGENVPDLDFICPCFPDSGPCRALREKAADYGFVLRYPKGKEAITGIGWEPWHFRYVGWPHARIMTERNLVLEEYLAWLRTFPAEGAPLRYRAAGRSFEVCYAPDGHLDALEALLSSGMPCQCSDTNTGGMVFTLWRDAG</sequence>
<dbReference type="InterPro" id="IPR009045">
    <property type="entry name" value="Zn_M74/Hedgehog-like"/>
</dbReference>
<gene>
    <name evidence="2" type="ORF">H8S57_02135</name>
</gene>
<organism evidence="2 3">
    <name type="scientific">Lawsonibacter hominis</name>
    <dbReference type="NCBI Taxonomy" id="2763053"/>
    <lineage>
        <taxon>Bacteria</taxon>
        <taxon>Bacillati</taxon>
        <taxon>Bacillota</taxon>
        <taxon>Clostridia</taxon>
        <taxon>Eubacteriales</taxon>
        <taxon>Oscillospiraceae</taxon>
        <taxon>Lawsonibacter</taxon>
    </lineage>
</organism>
<dbReference type="InterPro" id="IPR003709">
    <property type="entry name" value="VanY-like_core_dom"/>
</dbReference>
<dbReference type="InterPro" id="IPR052179">
    <property type="entry name" value="DD-CPase-like"/>
</dbReference>
<dbReference type="PANTHER" id="PTHR34385:SF1">
    <property type="entry name" value="PEPTIDOGLYCAN L-ALANYL-D-GLUTAMATE ENDOPEPTIDASE CWLK"/>
    <property type="match status" value="1"/>
</dbReference>
<evidence type="ECO:0000313" key="2">
    <source>
        <dbReference type="EMBL" id="MBC5732525.1"/>
    </source>
</evidence>
<reference evidence="2" key="1">
    <citation type="submission" date="2020-08" db="EMBL/GenBank/DDBJ databases">
        <title>Genome public.</title>
        <authorList>
            <person name="Liu C."/>
            <person name="Sun Q."/>
        </authorList>
    </citation>
    <scope>NUCLEOTIDE SEQUENCE</scope>
    <source>
        <strain evidence="2">NSJ-51</strain>
    </source>
</reference>
<dbReference type="SUPFAM" id="SSF55166">
    <property type="entry name" value="Hedgehog/DD-peptidase"/>
    <property type="match status" value="1"/>
</dbReference>
<dbReference type="RefSeq" id="WP_186906424.1">
    <property type="nucleotide sequence ID" value="NZ_JACOPP010000002.1"/>
</dbReference>
<accession>A0A8J6JDU2</accession>
<dbReference type="Pfam" id="PF02557">
    <property type="entry name" value="VanY"/>
    <property type="match status" value="1"/>
</dbReference>
<feature type="domain" description="D-alanyl-D-alanine carboxypeptidase-like core" evidence="1">
    <location>
        <begin position="42"/>
        <end position="169"/>
    </location>
</feature>